<proteinExistence type="predicted"/>
<reference evidence="1" key="1">
    <citation type="submission" date="2018-10" db="EMBL/GenBank/DDBJ databases">
        <authorList>
            <person name="Gruber-Vodicka H."/>
            <person name="Jaeckle O."/>
        </authorList>
    </citation>
    <scope>NUCLEOTIDE SEQUENCE</scope>
</reference>
<dbReference type="EMBL" id="LR026963">
    <property type="protein sequence ID" value="VBB68875.1"/>
    <property type="molecule type" value="Genomic_DNA"/>
</dbReference>
<protein>
    <submittedName>
        <fullName evidence="1">Uncharacterized protein</fullName>
    </submittedName>
</protein>
<dbReference type="AlphaFoldDB" id="A0A484H6A1"/>
<sequence length="40" mass="4035">MIILGLDTAEIVMADLPSSLGGCLLGGCRGSLSTSLDEQP</sequence>
<name>A0A484H6A1_9ZZZZ</name>
<evidence type="ECO:0000313" key="1">
    <source>
        <dbReference type="EMBL" id="VBB68875.1"/>
    </source>
</evidence>
<organism evidence="1">
    <name type="scientific">invertebrate metagenome</name>
    <dbReference type="NCBI Taxonomy" id="1711999"/>
    <lineage>
        <taxon>unclassified sequences</taxon>
        <taxon>metagenomes</taxon>
        <taxon>organismal metagenomes</taxon>
    </lineage>
</organism>
<accession>A0A484H6A1</accession>
<gene>
    <name evidence="1" type="ORF">RIEGSTA812A_PEG_348</name>
</gene>